<gene>
    <name evidence="1" type="ORF">T265_11994</name>
</gene>
<dbReference type="AlphaFoldDB" id="A0A074Z7E7"/>
<dbReference type="KEGG" id="ovi:T265_11994"/>
<dbReference type="EMBL" id="KL597322">
    <property type="protein sequence ID" value="KER19125.1"/>
    <property type="molecule type" value="Genomic_DNA"/>
</dbReference>
<protein>
    <submittedName>
        <fullName evidence="1">Uncharacterized protein</fullName>
    </submittedName>
</protein>
<dbReference type="GeneID" id="20326162"/>
<sequence>MHYLNQCSQFVRLDADSRATFVRSAVLCELCLKPKHNAKQCRSRRCCGLNDCRGLHHPLLRPPTQPSAKSTGLTCQKNAAQTSASTVPADRVTGQPWRSAYCLVPCFQTTVIPSSSTAERAQTTMASASTVFSTDSRLFVVHFVSSFSQSECGTIYRLACED</sequence>
<proteinExistence type="predicted"/>
<evidence type="ECO:0000313" key="1">
    <source>
        <dbReference type="EMBL" id="KER19125.1"/>
    </source>
</evidence>
<reference evidence="1 2" key="1">
    <citation type="submission" date="2013-11" db="EMBL/GenBank/DDBJ databases">
        <title>Opisthorchis viverrini - life in the bile duct.</title>
        <authorList>
            <person name="Young N.D."/>
            <person name="Nagarajan N."/>
            <person name="Lin S.J."/>
            <person name="Korhonen P.K."/>
            <person name="Jex A.R."/>
            <person name="Hall R.S."/>
            <person name="Safavi-Hemami H."/>
            <person name="Kaewkong W."/>
            <person name="Bertrand D."/>
            <person name="Gao S."/>
            <person name="Seet Q."/>
            <person name="Wongkham S."/>
            <person name="Teh B.T."/>
            <person name="Wongkham C."/>
            <person name="Intapan P.M."/>
            <person name="Maleewong W."/>
            <person name="Yang X."/>
            <person name="Hu M."/>
            <person name="Wang Z."/>
            <person name="Hofmann A."/>
            <person name="Sternberg P.W."/>
            <person name="Tan P."/>
            <person name="Wang J."/>
            <person name="Gasser R.B."/>
        </authorList>
    </citation>
    <scope>NUCLEOTIDE SEQUENCE [LARGE SCALE GENOMIC DNA]</scope>
</reference>
<organism evidence="1 2">
    <name type="scientific">Opisthorchis viverrini</name>
    <name type="common">Southeast Asian liver fluke</name>
    <dbReference type="NCBI Taxonomy" id="6198"/>
    <lineage>
        <taxon>Eukaryota</taxon>
        <taxon>Metazoa</taxon>
        <taxon>Spiralia</taxon>
        <taxon>Lophotrochozoa</taxon>
        <taxon>Platyhelminthes</taxon>
        <taxon>Trematoda</taxon>
        <taxon>Digenea</taxon>
        <taxon>Opisthorchiida</taxon>
        <taxon>Opisthorchiata</taxon>
        <taxon>Opisthorchiidae</taxon>
        <taxon>Opisthorchis</taxon>
    </lineage>
</organism>
<dbReference type="CTD" id="20326162"/>
<name>A0A074Z7E7_OPIVI</name>
<accession>A0A074Z7E7</accession>
<evidence type="ECO:0000313" key="2">
    <source>
        <dbReference type="Proteomes" id="UP000054324"/>
    </source>
</evidence>
<dbReference type="Proteomes" id="UP000054324">
    <property type="component" value="Unassembled WGS sequence"/>
</dbReference>
<dbReference type="RefSeq" id="XP_009177130.1">
    <property type="nucleotide sequence ID" value="XM_009178866.1"/>
</dbReference>
<dbReference type="OrthoDB" id="8056668at2759"/>
<keyword evidence="2" id="KW-1185">Reference proteome</keyword>